<organism evidence="2 3">
    <name type="scientific">Aureobasidium subglaciale (strain EXF-2481)</name>
    <name type="common">Aureobasidium pullulans var. subglaciale</name>
    <dbReference type="NCBI Taxonomy" id="1043005"/>
    <lineage>
        <taxon>Eukaryota</taxon>
        <taxon>Fungi</taxon>
        <taxon>Dikarya</taxon>
        <taxon>Ascomycota</taxon>
        <taxon>Pezizomycotina</taxon>
        <taxon>Dothideomycetes</taxon>
        <taxon>Dothideomycetidae</taxon>
        <taxon>Dothideales</taxon>
        <taxon>Saccotheciaceae</taxon>
        <taxon>Aureobasidium</taxon>
    </lineage>
</organism>
<feature type="compositionally biased region" description="Basic and acidic residues" evidence="1">
    <location>
        <begin position="258"/>
        <end position="269"/>
    </location>
</feature>
<evidence type="ECO:0000256" key="1">
    <source>
        <dbReference type="SAM" id="MobiDB-lite"/>
    </source>
</evidence>
<dbReference type="Pfam" id="PF03525">
    <property type="entry name" value="Meiotic_rec114"/>
    <property type="match status" value="1"/>
</dbReference>
<dbReference type="RefSeq" id="XP_013347062.1">
    <property type="nucleotide sequence ID" value="XM_013491608.1"/>
</dbReference>
<sequence length="524" mass="58794">MASQEALFGRSLLCRSILKFSHSTLPRQAPSSGWSHIQAPDIYALVEQLDHGCIQLRVVQGTHDLECLPLTAIIRETRDLHRRQPNQVTENLPIFGLTKGTALAVRYFCQDDQVRRIQLRFADDASCDDIVQLLTSHGLMFSIPLTKQSTQYQARPTTVDSYIGRQNSVQSARFDRHTSSIIVPTVQETFRPTSVSPERQPSINRGDLSDMHMFTSSPGPKEYETRNIQRQPTFAPIRMSAESEHRPSTAPIEWPSDMTRKWPPRRELPFPKPSSSPARTKMLPPLPKPSYASEAAKSELTAKGENVSRSSPEKPPLAHPGITRLATPRGPTRFEPPASRMYNFRQQDDDMAVDSDTAMHDESRFASPSDKTAVDSRASSSTLAPQLNADVGSDSDQRYHSSVSAVHPIGSGVTNKLSSSPERTYHSGLEYTPASSPSEKYSQRLAQKHSREQADMQDVEMTTIESAAQRDAQAELKYHAELPKEKRMETINQFILASIENDEFLKLCVDVEACWQRKVLDKRI</sequence>
<dbReference type="OMA" id="RRFQLKF"/>
<feature type="region of interest" description="Disordered" evidence="1">
    <location>
        <begin position="239"/>
        <end position="442"/>
    </location>
</feature>
<dbReference type="GO" id="GO:0007131">
    <property type="term" value="P:reciprocal meiotic recombination"/>
    <property type="evidence" value="ECO:0007669"/>
    <property type="project" value="InterPro"/>
</dbReference>
<dbReference type="AlphaFoldDB" id="A0A074YW31"/>
<dbReference type="OrthoDB" id="5360255at2759"/>
<name>A0A074YW31_AURSE</name>
<dbReference type="Proteomes" id="UP000030641">
    <property type="component" value="Unassembled WGS sequence"/>
</dbReference>
<dbReference type="GeneID" id="25368455"/>
<keyword evidence="3" id="KW-1185">Reference proteome</keyword>
<dbReference type="HOGENOM" id="CLU_034681_0_0_1"/>
<feature type="compositionally biased region" description="Polar residues" evidence="1">
    <location>
        <begin position="191"/>
        <end position="203"/>
    </location>
</feature>
<gene>
    <name evidence="2" type="ORF">AUEXF2481DRAFT_481791</name>
</gene>
<accession>A0A074YW31</accession>
<evidence type="ECO:0000313" key="2">
    <source>
        <dbReference type="EMBL" id="KEQ98372.1"/>
    </source>
</evidence>
<evidence type="ECO:0000313" key="3">
    <source>
        <dbReference type="Proteomes" id="UP000030641"/>
    </source>
</evidence>
<feature type="compositionally biased region" description="Polar residues" evidence="1">
    <location>
        <begin position="412"/>
        <end position="422"/>
    </location>
</feature>
<proteinExistence type="predicted"/>
<dbReference type="InterPro" id="IPR004354">
    <property type="entry name" value="Meiotic_Rec114"/>
</dbReference>
<dbReference type="EMBL" id="KL584752">
    <property type="protein sequence ID" value="KEQ98372.1"/>
    <property type="molecule type" value="Genomic_DNA"/>
</dbReference>
<protein>
    <submittedName>
        <fullName evidence="2">Uncharacterized protein</fullName>
    </submittedName>
</protein>
<reference evidence="2 3" key="1">
    <citation type="journal article" date="2014" name="BMC Genomics">
        <title>Genome sequencing of four Aureobasidium pullulans varieties: biotechnological potential, stress tolerance, and description of new species.</title>
        <authorList>
            <person name="Gostin Ar C."/>
            <person name="Ohm R.A."/>
            <person name="Kogej T."/>
            <person name="Sonjak S."/>
            <person name="Turk M."/>
            <person name="Zajc J."/>
            <person name="Zalar P."/>
            <person name="Grube M."/>
            <person name="Sun H."/>
            <person name="Han J."/>
            <person name="Sharma A."/>
            <person name="Chiniquy J."/>
            <person name="Ngan C.Y."/>
            <person name="Lipzen A."/>
            <person name="Barry K."/>
            <person name="Grigoriev I.V."/>
            <person name="Gunde-Cimerman N."/>
        </authorList>
    </citation>
    <scope>NUCLEOTIDE SEQUENCE [LARGE SCALE GENOMIC DNA]</scope>
    <source>
        <strain evidence="2 3">EXF-2481</strain>
    </source>
</reference>
<dbReference type="STRING" id="1043005.A0A074YW31"/>
<dbReference type="InParanoid" id="A0A074YW31"/>
<feature type="region of interest" description="Disordered" evidence="1">
    <location>
        <begin position="191"/>
        <end position="211"/>
    </location>
</feature>